<accession>A0A7X2T9X3</accession>
<name>A0A7X2T9X3_9FIRM</name>
<evidence type="ECO:0000313" key="1">
    <source>
        <dbReference type="EMBL" id="MSS18881.1"/>
    </source>
</evidence>
<dbReference type="AlphaFoldDB" id="A0A7X2T9X3"/>
<dbReference type="Proteomes" id="UP000461754">
    <property type="component" value="Unassembled WGS sequence"/>
</dbReference>
<sequence length="409" mass="45134">MANSIIQNSFFWNGNASYGQEELDAVFYASIRNGVNIYDDGTMGGAVMKGTGQVKVAPFIAHVDGAWYYNQSDKALTIDAENSSLTRIDRVVVTADFSARETRLEILKGTASAIPAAPALTQNHWVKWQISLARVTVTANGITAVADERTDTKLCGGIRMRGVSEFDTYFNHIKNDYETWYAQAQGDTGKRQIYVQTTAPTSSDVTDGAFWIQTGTDGKAFTFNVRSAGAWQTLSPNTLASLVSVTDRWNKATRTLSDCVPTMVLGVYQGSDQWVKPGEYHAVKFKNPRVIDGMAMDAGYAYYQDGIVHIRKAGVYRVDGSLHLRNLYRANAVHVGLRNHGATNVAENYGYPDPFGNFCTTSFSGVVRLHDNDTCSIYLRYEGDRNMMIMNGGQAPTQLTVTPVYFIDE</sequence>
<gene>
    <name evidence="1" type="ORF">FYJ52_00390</name>
</gene>
<comment type="caution">
    <text evidence="1">The sequence shown here is derived from an EMBL/GenBank/DDBJ whole genome shotgun (WGS) entry which is preliminary data.</text>
</comment>
<evidence type="ECO:0000313" key="2">
    <source>
        <dbReference type="Proteomes" id="UP000461754"/>
    </source>
</evidence>
<keyword evidence="2" id="KW-1185">Reference proteome</keyword>
<protein>
    <submittedName>
        <fullName evidence="1">Uncharacterized protein</fullName>
    </submittedName>
</protein>
<reference evidence="1 2" key="1">
    <citation type="submission" date="2019-08" db="EMBL/GenBank/DDBJ databases">
        <title>In-depth cultivation of the pig gut microbiome towards novel bacterial diversity and tailored functional studies.</title>
        <authorList>
            <person name="Wylensek D."/>
            <person name="Hitch T.C.A."/>
            <person name="Clavel T."/>
        </authorList>
    </citation>
    <scope>NUCLEOTIDE SEQUENCE [LARGE SCALE GENOMIC DNA]</scope>
    <source>
        <strain evidence="1 2">RF-744-FAT-4</strain>
    </source>
</reference>
<proteinExistence type="predicted"/>
<organism evidence="1 2">
    <name type="scientific">Pseudoramibacter porci</name>
    <dbReference type="NCBI Taxonomy" id="2606631"/>
    <lineage>
        <taxon>Bacteria</taxon>
        <taxon>Bacillati</taxon>
        <taxon>Bacillota</taxon>
        <taxon>Clostridia</taxon>
        <taxon>Eubacteriales</taxon>
        <taxon>Eubacteriaceae</taxon>
        <taxon>Pseudoramibacter</taxon>
    </lineage>
</organism>
<dbReference type="EMBL" id="VUMO01000001">
    <property type="protein sequence ID" value="MSS18881.1"/>
    <property type="molecule type" value="Genomic_DNA"/>
</dbReference>
<dbReference type="RefSeq" id="WP_154575292.1">
    <property type="nucleotide sequence ID" value="NZ_VUMO01000001.1"/>
</dbReference>